<dbReference type="EMBL" id="JAAVSD010000023">
    <property type="protein sequence ID" value="NLR30192.1"/>
    <property type="molecule type" value="Genomic_DNA"/>
</dbReference>
<gene>
    <name evidence="2" type="ORF">HEQ44_08330</name>
</gene>
<keyword evidence="3" id="KW-1185">Reference proteome</keyword>
<comment type="caution">
    <text evidence="2">The sequence shown here is derived from an EMBL/GenBank/DDBJ whole genome shotgun (WGS) entry which is preliminary data.</text>
</comment>
<keyword evidence="1" id="KW-0812">Transmembrane</keyword>
<proteinExistence type="predicted"/>
<dbReference type="Proteomes" id="UP000707477">
    <property type="component" value="Unassembled WGS sequence"/>
</dbReference>
<reference evidence="2 3" key="1">
    <citation type="submission" date="2020-03" db="EMBL/GenBank/DDBJ databases">
        <authorList>
            <person name="Zhang Z."/>
            <person name="Guo Z."/>
            <person name="Hou Q."/>
            <person name="Shen X."/>
        </authorList>
    </citation>
    <scope>NUCLEOTIDE SEQUENCE [LARGE SCALE GENOMIC DNA]</scope>
    <source>
        <strain evidence="2 3">HBUAS51329</strain>
    </source>
</reference>
<evidence type="ECO:0000313" key="3">
    <source>
        <dbReference type="Proteomes" id="UP000707477"/>
    </source>
</evidence>
<evidence type="ECO:0000256" key="1">
    <source>
        <dbReference type="SAM" id="Phobius"/>
    </source>
</evidence>
<keyword evidence="1" id="KW-1133">Transmembrane helix</keyword>
<name>A0ABX1L580_9LACO</name>
<feature type="transmembrane region" description="Helical" evidence="1">
    <location>
        <begin position="46"/>
        <end position="70"/>
    </location>
</feature>
<keyword evidence="1" id="KW-0472">Membrane</keyword>
<evidence type="ECO:0000313" key="2">
    <source>
        <dbReference type="EMBL" id="NLR30192.1"/>
    </source>
</evidence>
<organism evidence="2 3">
    <name type="scientific">Levilactobacillus tujiorum</name>
    <dbReference type="NCBI Taxonomy" id="2912243"/>
    <lineage>
        <taxon>Bacteria</taxon>
        <taxon>Bacillati</taxon>
        <taxon>Bacillota</taxon>
        <taxon>Bacilli</taxon>
        <taxon>Lactobacillales</taxon>
        <taxon>Lactobacillaceae</taxon>
        <taxon>Levilactobacillus</taxon>
    </lineage>
</organism>
<sequence length="118" mass="13482">MIPTPSKFTLFIEDLFTLLLLGIPLLLVFSGSIGVALHDVFHPDDLVWLGLGLLTLVTFFAIPIFLWKYYQLGWQQLTRHQRIFTVLYSAALLVGLLIWWVITTQIPSSWLTWLAPLG</sequence>
<feature type="transmembrane region" description="Helical" evidence="1">
    <location>
        <begin position="82"/>
        <end position="102"/>
    </location>
</feature>
<protein>
    <submittedName>
        <fullName evidence="2">Uncharacterized protein</fullName>
    </submittedName>
</protein>
<accession>A0ABX1L580</accession>
<dbReference type="RefSeq" id="WP_168850500.1">
    <property type="nucleotide sequence ID" value="NZ_JAAVSD010000023.1"/>
</dbReference>